<organism evidence="11 12">
    <name type="scientific">Hymenolepis diminuta</name>
    <name type="common">Rat tapeworm</name>
    <dbReference type="NCBI Taxonomy" id="6216"/>
    <lineage>
        <taxon>Eukaryota</taxon>
        <taxon>Metazoa</taxon>
        <taxon>Spiralia</taxon>
        <taxon>Lophotrochozoa</taxon>
        <taxon>Platyhelminthes</taxon>
        <taxon>Cestoda</taxon>
        <taxon>Eucestoda</taxon>
        <taxon>Cyclophyllidea</taxon>
        <taxon>Hymenolepididae</taxon>
        <taxon>Hymenolepis</taxon>
    </lineage>
</organism>
<evidence type="ECO:0000256" key="10">
    <source>
        <dbReference type="RuleBase" id="RU365010"/>
    </source>
</evidence>
<dbReference type="Pfam" id="PF01221">
    <property type="entry name" value="Dynein_light"/>
    <property type="match status" value="1"/>
</dbReference>
<dbReference type="InterPro" id="IPR001372">
    <property type="entry name" value="Dynein_light_chain_typ-1/2"/>
</dbReference>
<comment type="similarity">
    <text evidence="10">Belongs to the dynein light chain family.</text>
</comment>
<dbReference type="Proteomes" id="UP000321570">
    <property type="component" value="Unassembled WGS sequence"/>
</dbReference>
<dbReference type="GO" id="GO:0005874">
    <property type="term" value="C:microtubule"/>
    <property type="evidence" value="ECO:0007669"/>
    <property type="project" value="UniProtKB-KW"/>
</dbReference>
<dbReference type="SMART" id="SM01375">
    <property type="entry name" value="Dynein_light"/>
    <property type="match status" value="1"/>
</dbReference>
<keyword evidence="10" id="KW-0505">Motor protein</keyword>
<keyword evidence="12" id="KW-1185">Reference proteome</keyword>
<evidence type="ECO:0000313" key="12">
    <source>
        <dbReference type="Proteomes" id="UP000321570"/>
    </source>
</evidence>
<name>A0A564Z7C8_HYMDI</name>
<keyword evidence="9" id="KW-0539">Nucleus</keyword>
<dbReference type="EMBL" id="CABIJS010000666">
    <property type="protein sequence ID" value="VUZ54694.1"/>
    <property type="molecule type" value="Genomic_DNA"/>
</dbReference>
<evidence type="ECO:0000256" key="4">
    <source>
        <dbReference type="ARBA" id="ARBA00022490"/>
    </source>
</evidence>
<dbReference type="InterPro" id="IPR037177">
    <property type="entry name" value="DLC_sf"/>
</dbReference>
<proteinExistence type="inferred from homology"/>
<dbReference type="PANTHER" id="PTHR11886:SF35">
    <property type="entry name" value="DYNEIN LIGHT CHAIN"/>
    <property type="match status" value="1"/>
</dbReference>
<evidence type="ECO:0000256" key="9">
    <source>
        <dbReference type="ARBA" id="ARBA00023242"/>
    </source>
</evidence>
<dbReference type="FunFam" id="3.30.740.10:FF:000005">
    <property type="entry name" value="Dynein light chain"/>
    <property type="match status" value="1"/>
</dbReference>
<dbReference type="CDD" id="cd21450">
    <property type="entry name" value="DLC-like_DYNLL1-like"/>
    <property type="match status" value="1"/>
</dbReference>
<keyword evidence="10" id="KW-0243">Dynein</keyword>
<sequence>MIGSEFTAIVGATNVSDSMQQAAAKTTADAAIRYNNYIDISRFIKETFEKVYGGSWQCIVGKSFSCYGCYDTGDYIFFRLDNLFVMLYRIKKI</sequence>
<dbReference type="GO" id="GO:0015031">
    <property type="term" value="P:protein transport"/>
    <property type="evidence" value="ECO:0007669"/>
    <property type="project" value="UniProtKB-KW"/>
</dbReference>
<evidence type="ECO:0000256" key="6">
    <source>
        <dbReference type="ARBA" id="ARBA00022816"/>
    </source>
</evidence>
<dbReference type="GO" id="GO:0051028">
    <property type="term" value="P:mRNA transport"/>
    <property type="evidence" value="ECO:0007669"/>
    <property type="project" value="UniProtKB-KW"/>
</dbReference>
<dbReference type="AlphaFoldDB" id="A0A564Z7C8"/>
<dbReference type="Gene3D" id="3.30.740.10">
    <property type="entry name" value="Protein Inhibitor Of Neuronal Nitric Oxide Synthase"/>
    <property type="match status" value="1"/>
</dbReference>
<dbReference type="GO" id="GO:0005634">
    <property type="term" value="C:nucleus"/>
    <property type="evidence" value="ECO:0007669"/>
    <property type="project" value="UniProtKB-SubCell"/>
</dbReference>
<evidence type="ECO:0000313" key="11">
    <source>
        <dbReference type="EMBL" id="VUZ54694.1"/>
    </source>
</evidence>
<evidence type="ECO:0000256" key="7">
    <source>
        <dbReference type="ARBA" id="ARBA00022927"/>
    </source>
</evidence>
<keyword evidence="8 10" id="KW-0206">Cytoskeleton</keyword>
<protein>
    <recommendedName>
        <fullName evidence="10">Dynein light chain</fullName>
    </recommendedName>
</protein>
<dbReference type="GO" id="GO:0045505">
    <property type="term" value="F:dynein intermediate chain binding"/>
    <property type="evidence" value="ECO:0007669"/>
    <property type="project" value="TreeGrafter"/>
</dbReference>
<dbReference type="SUPFAM" id="SSF54648">
    <property type="entry name" value="DLC"/>
    <property type="match status" value="1"/>
</dbReference>
<dbReference type="PANTHER" id="PTHR11886">
    <property type="entry name" value="DYNEIN LIGHT CHAIN"/>
    <property type="match status" value="1"/>
</dbReference>
<reference evidence="11 12" key="1">
    <citation type="submission" date="2019-07" db="EMBL/GenBank/DDBJ databases">
        <authorList>
            <person name="Jastrzebski P J."/>
            <person name="Paukszto L."/>
            <person name="Jastrzebski P J."/>
        </authorList>
    </citation>
    <scope>NUCLEOTIDE SEQUENCE [LARGE SCALE GENOMIC DNA]</scope>
    <source>
        <strain evidence="11 12">WMS-il1</strain>
    </source>
</reference>
<accession>A0A564Z7C8</accession>
<gene>
    <name evidence="11" type="ORF">WMSIL1_LOCUS12818</name>
</gene>
<evidence type="ECO:0000256" key="8">
    <source>
        <dbReference type="ARBA" id="ARBA00023212"/>
    </source>
</evidence>
<keyword evidence="5 10" id="KW-0493">Microtubule</keyword>
<keyword evidence="6" id="KW-0509">mRNA transport</keyword>
<evidence type="ECO:0000256" key="5">
    <source>
        <dbReference type="ARBA" id="ARBA00022701"/>
    </source>
</evidence>
<evidence type="ECO:0000256" key="2">
    <source>
        <dbReference type="ARBA" id="ARBA00004245"/>
    </source>
</evidence>
<keyword evidence="4 10" id="KW-0963">Cytoplasm</keyword>
<evidence type="ECO:0000256" key="1">
    <source>
        <dbReference type="ARBA" id="ARBA00004123"/>
    </source>
</evidence>
<evidence type="ECO:0000256" key="3">
    <source>
        <dbReference type="ARBA" id="ARBA00022448"/>
    </source>
</evidence>
<keyword evidence="7" id="KW-0653">Protein transport</keyword>
<dbReference type="GO" id="GO:0005868">
    <property type="term" value="C:cytoplasmic dynein complex"/>
    <property type="evidence" value="ECO:0007669"/>
    <property type="project" value="TreeGrafter"/>
</dbReference>
<dbReference type="GO" id="GO:0007017">
    <property type="term" value="P:microtubule-based process"/>
    <property type="evidence" value="ECO:0007669"/>
    <property type="project" value="InterPro"/>
</dbReference>
<keyword evidence="3" id="KW-0813">Transport</keyword>
<comment type="subcellular location">
    <subcellularLocation>
        <location evidence="2 10">Cytoplasm</location>
        <location evidence="2 10">Cytoskeleton</location>
    </subcellularLocation>
    <subcellularLocation>
        <location evidence="1">Nucleus</location>
    </subcellularLocation>
</comment>